<accession>A0AA41U1W3</accession>
<keyword evidence="8" id="KW-1185">Reference proteome</keyword>
<keyword evidence="7" id="KW-0456">Lyase</keyword>
<comment type="cofactor">
    <cofactor evidence="1">
        <name>Mg(2+)</name>
        <dbReference type="ChEBI" id="CHEBI:18420"/>
    </cofactor>
</comment>
<sequence length="278" mass="30271">MSARSYLYVPGDAPGKLAKAFDRGADALIVDLEDAVAPSAKEAARRNVAAWLADARPGDTEIWVRVNAPSDVRKADVAAVAVSPLLTGIFLPRVEHQWPIIRVVRQLRKLRSEAVLCPMIETATALSHMELIGSGPRVARLQLGEVDLCAELGVTPGDDGRELLYVRTRLVIDSMAAGIGPPLAPVDTDFRDLDRLRTTSEEFKRMGYRGRACIHPAQVPVVNEAFTPTQEELARAWDIVERHGAAVAAGNGVCLDAEGRMVDEAVVRRARSVLDLRR</sequence>
<evidence type="ECO:0000313" key="8">
    <source>
        <dbReference type="Proteomes" id="UP001165378"/>
    </source>
</evidence>
<dbReference type="InterPro" id="IPR011206">
    <property type="entry name" value="Citrate_lyase_beta/mcl1/mcl2"/>
</dbReference>
<dbReference type="Proteomes" id="UP001165378">
    <property type="component" value="Unassembled WGS sequence"/>
</dbReference>
<gene>
    <name evidence="7" type="ORF">LZ495_04590</name>
</gene>
<dbReference type="RefSeq" id="WP_235050607.1">
    <property type="nucleotide sequence ID" value="NZ_JAKFHA010000002.1"/>
</dbReference>
<feature type="domain" description="HpcH/HpaI aldolase/citrate lyase" evidence="6">
    <location>
        <begin position="4"/>
        <end position="216"/>
    </location>
</feature>
<feature type="binding site" evidence="4">
    <location>
        <position position="121"/>
    </location>
    <ligand>
        <name>substrate</name>
    </ligand>
</feature>
<dbReference type="PANTHER" id="PTHR32308:SF0">
    <property type="entry name" value="HPCH_HPAI ALDOLASE_CITRATE LYASE DOMAIN-CONTAINING PROTEIN"/>
    <property type="match status" value="1"/>
</dbReference>
<keyword evidence="3 5" id="KW-0460">Magnesium</keyword>
<evidence type="ECO:0000259" key="6">
    <source>
        <dbReference type="Pfam" id="PF03328"/>
    </source>
</evidence>
<keyword evidence="2 5" id="KW-0479">Metal-binding</keyword>
<protein>
    <submittedName>
        <fullName evidence="7">CoA ester lyase</fullName>
    </submittedName>
</protein>
<dbReference type="PANTHER" id="PTHR32308">
    <property type="entry name" value="LYASE BETA SUBUNIT, PUTATIVE (AFU_ORTHOLOGUE AFUA_4G13030)-RELATED"/>
    <property type="match status" value="1"/>
</dbReference>
<feature type="binding site" evidence="5">
    <location>
        <position position="147"/>
    </location>
    <ligand>
        <name>Mg(2+)</name>
        <dbReference type="ChEBI" id="CHEBI:18420"/>
    </ligand>
</feature>
<dbReference type="GO" id="GO:0006107">
    <property type="term" value="P:oxaloacetate metabolic process"/>
    <property type="evidence" value="ECO:0007669"/>
    <property type="project" value="TreeGrafter"/>
</dbReference>
<evidence type="ECO:0000256" key="4">
    <source>
        <dbReference type="PIRSR" id="PIRSR015582-1"/>
    </source>
</evidence>
<dbReference type="SUPFAM" id="SSF51621">
    <property type="entry name" value="Phosphoenolpyruvate/pyruvate domain"/>
    <property type="match status" value="1"/>
</dbReference>
<organism evidence="7 8">
    <name type="scientific">Yinghuangia soli</name>
    <dbReference type="NCBI Taxonomy" id="2908204"/>
    <lineage>
        <taxon>Bacteria</taxon>
        <taxon>Bacillati</taxon>
        <taxon>Actinomycetota</taxon>
        <taxon>Actinomycetes</taxon>
        <taxon>Kitasatosporales</taxon>
        <taxon>Streptomycetaceae</taxon>
        <taxon>Yinghuangia</taxon>
    </lineage>
</organism>
<proteinExistence type="predicted"/>
<evidence type="ECO:0000313" key="7">
    <source>
        <dbReference type="EMBL" id="MCF2526499.1"/>
    </source>
</evidence>
<comment type="caution">
    <text evidence="7">The sequence shown here is derived from an EMBL/GenBank/DDBJ whole genome shotgun (WGS) entry which is preliminary data.</text>
</comment>
<dbReference type="Gene3D" id="3.20.20.60">
    <property type="entry name" value="Phosphoenolpyruvate-binding domains"/>
    <property type="match status" value="1"/>
</dbReference>
<evidence type="ECO:0000256" key="5">
    <source>
        <dbReference type="PIRSR" id="PIRSR015582-2"/>
    </source>
</evidence>
<dbReference type="InterPro" id="IPR040442">
    <property type="entry name" value="Pyrv_kinase-like_dom_sf"/>
</dbReference>
<dbReference type="InterPro" id="IPR005000">
    <property type="entry name" value="Aldolase/citrate-lyase_domain"/>
</dbReference>
<dbReference type="AlphaFoldDB" id="A0AA41U1W3"/>
<dbReference type="InterPro" id="IPR015813">
    <property type="entry name" value="Pyrv/PenolPyrv_kinase-like_dom"/>
</dbReference>
<evidence type="ECO:0000256" key="1">
    <source>
        <dbReference type="ARBA" id="ARBA00001946"/>
    </source>
</evidence>
<evidence type="ECO:0000256" key="2">
    <source>
        <dbReference type="ARBA" id="ARBA00022723"/>
    </source>
</evidence>
<dbReference type="EMBL" id="JAKFHA010000002">
    <property type="protein sequence ID" value="MCF2526499.1"/>
    <property type="molecule type" value="Genomic_DNA"/>
</dbReference>
<dbReference type="GO" id="GO:0016829">
    <property type="term" value="F:lyase activity"/>
    <property type="evidence" value="ECO:0007669"/>
    <property type="project" value="UniProtKB-KW"/>
</dbReference>
<name>A0AA41U1W3_9ACTN</name>
<feature type="binding site" evidence="4">
    <location>
        <position position="65"/>
    </location>
    <ligand>
        <name>substrate</name>
    </ligand>
</feature>
<feature type="binding site" evidence="5">
    <location>
        <position position="121"/>
    </location>
    <ligand>
        <name>Mg(2+)</name>
        <dbReference type="ChEBI" id="CHEBI:18420"/>
    </ligand>
</feature>
<dbReference type="PIRSF" id="PIRSF015582">
    <property type="entry name" value="Cit_lyase_B"/>
    <property type="match status" value="1"/>
</dbReference>
<reference evidence="7" key="1">
    <citation type="submission" date="2022-01" db="EMBL/GenBank/DDBJ databases">
        <title>Genome-Based Taxonomic Classification of the Phylum Actinobacteria.</title>
        <authorList>
            <person name="Gao Y."/>
        </authorList>
    </citation>
    <scope>NUCLEOTIDE SEQUENCE</scope>
    <source>
        <strain evidence="7">KLBMP 8922</strain>
    </source>
</reference>
<evidence type="ECO:0000256" key="3">
    <source>
        <dbReference type="ARBA" id="ARBA00022842"/>
    </source>
</evidence>
<dbReference type="Pfam" id="PF03328">
    <property type="entry name" value="HpcH_HpaI"/>
    <property type="match status" value="1"/>
</dbReference>
<dbReference type="GO" id="GO:0000287">
    <property type="term" value="F:magnesium ion binding"/>
    <property type="evidence" value="ECO:0007669"/>
    <property type="project" value="TreeGrafter"/>
</dbReference>